<dbReference type="HAMAP" id="MF_00158">
    <property type="entry name" value="PanC"/>
    <property type="match status" value="1"/>
</dbReference>
<comment type="pathway">
    <text evidence="1">Cofactor biosynthesis; (R)-pantothenate biosynthesis; (R)-pantothenate from (R)-pantoate and beta-alanine: step 1/1.</text>
</comment>
<dbReference type="GO" id="GO:0004592">
    <property type="term" value="F:pantoate-beta-alanine ligase activity"/>
    <property type="evidence" value="ECO:0007669"/>
    <property type="project" value="UniProtKB-EC"/>
</dbReference>
<evidence type="ECO:0000256" key="8">
    <source>
        <dbReference type="ARBA" id="ARBA00022840"/>
    </source>
</evidence>
<dbReference type="OMA" id="FHVDTEI"/>
<comment type="catalytic activity">
    <reaction evidence="11">
        <text>(R)-pantoate + beta-alanine + ATP = (R)-pantothenate + AMP + diphosphate + H(+)</text>
        <dbReference type="Rhea" id="RHEA:10912"/>
        <dbReference type="ChEBI" id="CHEBI:15378"/>
        <dbReference type="ChEBI" id="CHEBI:15980"/>
        <dbReference type="ChEBI" id="CHEBI:29032"/>
        <dbReference type="ChEBI" id="CHEBI:30616"/>
        <dbReference type="ChEBI" id="CHEBI:33019"/>
        <dbReference type="ChEBI" id="CHEBI:57966"/>
        <dbReference type="ChEBI" id="CHEBI:456215"/>
        <dbReference type="EC" id="6.3.2.1"/>
    </reaction>
</comment>
<dbReference type="InterPro" id="IPR042176">
    <property type="entry name" value="Pantoate_ligase_C"/>
</dbReference>
<dbReference type="InterPro" id="IPR014729">
    <property type="entry name" value="Rossmann-like_a/b/a_fold"/>
</dbReference>
<keyword evidence="8" id="KW-0067">ATP-binding</keyword>
<dbReference type="Proteomes" id="UP000070444">
    <property type="component" value="Unassembled WGS sequence"/>
</dbReference>
<keyword evidence="6" id="KW-0566">Pantothenate biosynthesis</keyword>
<evidence type="ECO:0000313" key="13">
    <source>
        <dbReference type="Proteomes" id="UP000070444"/>
    </source>
</evidence>
<accession>A0A137P6A1</accession>
<evidence type="ECO:0000256" key="3">
    <source>
        <dbReference type="ARBA" id="ARBA00012219"/>
    </source>
</evidence>
<dbReference type="EC" id="6.3.2.1" evidence="3"/>
<dbReference type="NCBIfam" id="TIGR00018">
    <property type="entry name" value="panC"/>
    <property type="match status" value="1"/>
</dbReference>
<protein>
    <recommendedName>
        <fullName evidence="4">Pantoate--beta-alanine ligase</fullName>
        <ecNumber evidence="3">6.3.2.1</ecNumber>
    </recommendedName>
    <alternativeName>
        <fullName evidence="10">Pantoate-activating enzyme</fullName>
    </alternativeName>
    <alternativeName>
        <fullName evidence="9">Pantothenate synthetase</fullName>
    </alternativeName>
</protein>
<evidence type="ECO:0000313" key="12">
    <source>
        <dbReference type="EMBL" id="KXN70526.1"/>
    </source>
</evidence>
<evidence type="ECO:0000256" key="10">
    <source>
        <dbReference type="ARBA" id="ARBA00032806"/>
    </source>
</evidence>
<evidence type="ECO:0000256" key="5">
    <source>
        <dbReference type="ARBA" id="ARBA00022598"/>
    </source>
</evidence>
<organism evidence="12 13">
    <name type="scientific">Conidiobolus coronatus (strain ATCC 28846 / CBS 209.66 / NRRL 28638)</name>
    <name type="common">Delacroixia coronata</name>
    <dbReference type="NCBI Taxonomy" id="796925"/>
    <lineage>
        <taxon>Eukaryota</taxon>
        <taxon>Fungi</taxon>
        <taxon>Fungi incertae sedis</taxon>
        <taxon>Zoopagomycota</taxon>
        <taxon>Entomophthoromycotina</taxon>
        <taxon>Entomophthoromycetes</taxon>
        <taxon>Entomophthorales</taxon>
        <taxon>Ancylistaceae</taxon>
        <taxon>Conidiobolus</taxon>
    </lineage>
</organism>
<dbReference type="NCBIfam" id="TIGR00125">
    <property type="entry name" value="cyt_tran_rel"/>
    <property type="match status" value="1"/>
</dbReference>
<dbReference type="Gene3D" id="3.30.1300.10">
    <property type="entry name" value="Pantoate-beta-alanine ligase, C-terminal domain"/>
    <property type="match status" value="1"/>
</dbReference>
<evidence type="ECO:0000256" key="7">
    <source>
        <dbReference type="ARBA" id="ARBA00022741"/>
    </source>
</evidence>
<evidence type="ECO:0000256" key="6">
    <source>
        <dbReference type="ARBA" id="ARBA00022655"/>
    </source>
</evidence>
<dbReference type="PANTHER" id="PTHR21299:SF1">
    <property type="entry name" value="PANTOATE--BETA-ALANINE LIGASE"/>
    <property type="match status" value="1"/>
</dbReference>
<dbReference type="FunFam" id="3.40.50.620:FF:000013">
    <property type="entry name" value="Pantothenate synthetase"/>
    <property type="match status" value="1"/>
</dbReference>
<dbReference type="EMBL" id="KQ964499">
    <property type="protein sequence ID" value="KXN70526.1"/>
    <property type="molecule type" value="Genomic_DNA"/>
</dbReference>
<dbReference type="InterPro" id="IPR004821">
    <property type="entry name" value="Cyt_trans-like"/>
</dbReference>
<sequence>MKDIKVLKSIQEVREWRAEVGQVAFVPTMGALHQGHLDLVKKASELCDNVVVSIFVNPAQFAPNEDYDQYPRKTVQDIELLKQLNAVSAVYLPQKEEIYPRGIVLNVEEQIGTFAEVKGLSHQLEGAIRPHFFRGVATIVLKLFNIIEPTFALFGQKDAQQCVVLKNMVKDLCLKVKIVVCSITRSESGLALSSRNQYLSEEQKNIGLTLYKALVLGEKLFNEKTDPKQLVQKVIEYIQSESRVELDYIKLNDPNTLEEITSPDQLKNGGLLSGAIRIGGVRLIDNICLGCQL</sequence>
<evidence type="ECO:0000256" key="2">
    <source>
        <dbReference type="ARBA" id="ARBA00009256"/>
    </source>
</evidence>
<dbReference type="InterPro" id="IPR003721">
    <property type="entry name" value="Pantoate_ligase"/>
</dbReference>
<dbReference type="SUPFAM" id="SSF52374">
    <property type="entry name" value="Nucleotidylyl transferase"/>
    <property type="match status" value="1"/>
</dbReference>
<dbReference type="Gene3D" id="3.40.50.620">
    <property type="entry name" value="HUPs"/>
    <property type="match status" value="1"/>
</dbReference>
<dbReference type="PANTHER" id="PTHR21299">
    <property type="entry name" value="CYTIDYLATE KINASE/PANTOATE-BETA-ALANINE LIGASE"/>
    <property type="match status" value="1"/>
</dbReference>
<reference evidence="12 13" key="1">
    <citation type="journal article" date="2015" name="Genome Biol. Evol.">
        <title>Phylogenomic analyses indicate that early fungi evolved digesting cell walls of algal ancestors of land plants.</title>
        <authorList>
            <person name="Chang Y."/>
            <person name="Wang S."/>
            <person name="Sekimoto S."/>
            <person name="Aerts A.L."/>
            <person name="Choi C."/>
            <person name="Clum A."/>
            <person name="LaButti K.M."/>
            <person name="Lindquist E.A."/>
            <person name="Yee Ngan C."/>
            <person name="Ohm R.A."/>
            <person name="Salamov A.A."/>
            <person name="Grigoriev I.V."/>
            <person name="Spatafora J.W."/>
            <person name="Berbee M.L."/>
        </authorList>
    </citation>
    <scope>NUCLEOTIDE SEQUENCE [LARGE SCALE GENOMIC DNA]</scope>
    <source>
        <strain evidence="12 13">NRRL 28638</strain>
    </source>
</reference>
<dbReference type="UniPathway" id="UPA00028">
    <property type="reaction ID" value="UER00005"/>
</dbReference>
<keyword evidence="13" id="KW-1185">Reference proteome</keyword>
<comment type="similarity">
    <text evidence="2">Belongs to the pantothenate synthetase family.</text>
</comment>
<dbReference type="OrthoDB" id="2020436at2759"/>
<dbReference type="AlphaFoldDB" id="A0A137P6A1"/>
<keyword evidence="7" id="KW-0547">Nucleotide-binding</keyword>
<gene>
    <name evidence="12" type="ORF">CONCODRAFT_39286</name>
</gene>
<dbReference type="Pfam" id="PF02569">
    <property type="entry name" value="Pantoate_ligase"/>
    <property type="match status" value="1"/>
</dbReference>
<evidence type="ECO:0000256" key="9">
    <source>
        <dbReference type="ARBA" id="ARBA00029902"/>
    </source>
</evidence>
<name>A0A137P6A1_CONC2</name>
<dbReference type="CDD" id="cd00560">
    <property type="entry name" value="PanC"/>
    <property type="match status" value="1"/>
</dbReference>
<proteinExistence type="inferred from homology"/>
<keyword evidence="5" id="KW-0436">Ligase</keyword>
<evidence type="ECO:0000256" key="11">
    <source>
        <dbReference type="ARBA" id="ARBA00048258"/>
    </source>
</evidence>
<evidence type="ECO:0000256" key="4">
    <source>
        <dbReference type="ARBA" id="ARBA00015647"/>
    </source>
</evidence>
<evidence type="ECO:0000256" key="1">
    <source>
        <dbReference type="ARBA" id="ARBA00004990"/>
    </source>
</evidence>
<dbReference type="GO" id="GO:0015940">
    <property type="term" value="P:pantothenate biosynthetic process"/>
    <property type="evidence" value="ECO:0007669"/>
    <property type="project" value="UniProtKB-UniPathway"/>
</dbReference>
<dbReference type="GO" id="GO:0005524">
    <property type="term" value="F:ATP binding"/>
    <property type="evidence" value="ECO:0007669"/>
    <property type="project" value="UniProtKB-KW"/>
</dbReference>
<dbReference type="STRING" id="796925.A0A137P6A1"/>